<feature type="transmembrane region" description="Helical" evidence="6">
    <location>
        <begin position="94"/>
        <end position="114"/>
    </location>
</feature>
<keyword evidence="8" id="KW-1185">Reference proteome</keyword>
<dbReference type="Pfam" id="PF03649">
    <property type="entry name" value="UPF0014"/>
    <property type="match status" value="1"/>
</dbReference>
<feature type="transmembrane region" description="Helical" evidence="6">
    <location>
        <begin position="64"/>
        <end position="82"/>
    </location>
</feature>
<feature type="transmembrane region" description="Helical" evidence="6">
    <location>
        <begin position="6"/>
        <end position="25"/>
    </location>
</feature>
<protein>
    <submittedName>
        <fullName evidence="7">ABC transporter permease</fullName>
    </submittedName>
</protein>
<comment type="similarity">
    <text evidence="2">Belongs to the UPF0014 family.</text>
</comment>
<keyword evidence="4 6" id="KW-1133">Transmembrane helix</keyword>
<evidence type="ECO:0000256" key="3">
    <source>
        <dbReference type="ARBA" id="ARBA00022692"/>
    </source>
</evidence>
<reference evidence="7 8" key="1">
    <citation type="journal article" date="2021" name="Sci. Rep.">
        <title>The distribution of antibiotic resistance genes in chicken gut microbiota commensals.</title>
        <authorList>
            <person name="Juricova H."/>
            <person name="Matiasovicova J."/>
            <person name="Kubasova T."/>
            <person name="Cejkova D."/>
            <person name="Rychlik I."/>
        </authorList>
    </citation>
    <scope>NUCLEOTIDE SEQUENCE [LARGE SCALE GENOMIC DNA]</scope>
    <source>
        <strain evidence="7 8">An819</strain>
    </source>
</reference>
<feature type="transmembrane region" description="Helical" evidence="6">
    <location>
        <begin position="223"/>
        <end position="244"/>
    </location>
</feature>
<feature type="transmembrane region" description="Helical" evidence="6">
    <location>
        <begin position="126"/>
        <end position="147"/>
    </location>
</feature>
<name>A0A938WRP8_9BACT</name>
<accession>A0A938WRP8</accession>
<sequence>METTDISYLSMAVGLLLMALPVYFFHRLGARLIQSTAIATVRMVVQLFLIGLYLRYLFEWNSPLVNFAWVLIMVLVATFTAARRTRLRLRTIALPLFSGLLATAVVVGLYFLVLVLRLDHPFDARYFVPIMGILMGNMLSVNVIALNTYYDGLQREHHLYYYLLGNGATHLEAITPFARQAVEKSFAPCIANMAVLGIVSLPGTMIGQILGGSAPGIAIKYQMMITAITFSASMLSLMLTLRLADSRSFDVYGRLRNVRRKD</sequence>
<dbReference type="PANTHER" id="PTHR30028:SF0">
    <property type="entry name" value="PROTEIN ALUMINUM SENSITIVE 3"/>
    <property type="match status" value="1"/>
</dbReference>
<organism evidence="7 8">
    <name type="scientific">Marseilla massiliensis</name>
    <dbReference type="NCBI Taxonomy" id="1841864"/>
    <lineage>
        <taxon>Bacteria</taxon>
        <taxon>Pseudomonadati</taxon>
        <taxon>Bacteroidota</taxon>
        <taxon>Bacteroidia</taxon>
        <taxon>Bacteroidales</taxon>
        <taxon>Prevotellaceae</taxon>
        <taxon>Marseilla</taxon>
    </lineage>
</organism>
<comment type="caution">
    <text evidence="7">The sequence shown here is derived from an EMBL/GenBank/DDBJ whole genome shotgun (WGS) entry which is preliminary data.</text>
</comment>
<keyword evidence="5 6" id="KW-0472">Membrane</keyword>
<dbReference type="EMBL" id="JACJJL010000045">
    <property type="protein sequence ID" value="MBM6663089.1"/>
    <property type="molecule type" value="Genomic_DNA"/>
</dbReference>
<dbReference type="PANTHER" id="PTHR30028">
    <property type="entry name" value="UPF0014 INNER MEMBRANE PROTEIN YBBM-RELATED"/>
    <property type="match status" value="1"/>
</dbReference>
<evidence type="ECO:0000256" key="1">
    <source>
        <dbReference type="ARBA" id="ARBA00004141"/>
    </source>
</evidence>
<evidence type="ECO:0000313" key="7">
    <source>
        <dbReference type="EMBL" id="MBM6663089.1"/>
    </source>
</evidence>
<proteinExistence type="inferred from homology"/>
<keyword evidence="3 6" id="KW-0812">Transmembrane</keyword>
<evidence type="ECO:0000256" key="4">
    <source>
        <dbReference type="ARBA" id="ARBA00022989"/>
    </source>
</evidence>
<evidence type="ECO:0000256" key="2">
    <source>
        <dbReference type="ARBA" id="ARBA00005268"/>
    </source>
</evidence>
<comment type="subcellular location">
    <subcellularLocation>
        <location evidence="1">Membrane</location>
        <topology evidence="1">Multi-pass membrane protein</topology>
    </subcellularLocation>
</comment>
<dbReference type="GO" id="GO:0005886">
    <property type="term" value="C:plasma membrane"/>
    <property type="evidence" value="ECO:0007669"/>
    <property type="project" value="TreeGrafter"/>
</dbReference>
<feature type="transmembrane region" description="Helical" evidence="6">
    <location>
        <begin position="190"/>
        <end position="211"/>
    </location>
</feature>
<gene>
    <name evidence="7" type="ORF">H6B30_15290</name>
</gene>
<evidence type="ECO:0000313" key="8">
    <source>
        <dbReference type="Proteomes" id="UP000764045"/>
    </source>
</evidence>
<dbReference type="InterPro" id="IPR005226">
    <property type="entry name" value="UPF0014_fam"/>
</dbReference>
<dbReference type="RefSeq" id="WP_205112128.1">
    <property type="nucleotide sequence ID" value="NZ_CAWUJD010000001.1"/>
</dbReference>
<dbReference type="Proteomes" id="UP000764045">
    <property type="component" value="Unassembled WGS sequence"/>
</dbReference>
<evidence type="ECO:0000256" key="6">
    <source>
        <dbReference type="SAM" id="Phobius"/>
    </source>
</evidence>
<dbReference type="AlphaFoldDB" id="A0A938WRP8"/>
<feature type="transmembrane region" description="Helical" evidence="6">
    <location>
        <begin position="37"/>
        <end position="58"/>
    </location>
</feature>
<evidence type="ECO:0000256" key="5">
    <source>
        <dbReference type="ARBA" id="ARBA00023136"/>
    </source>
</evidence>